<dbReference type="InterPro" id="IPR017853">
    <property type="entry name" value="GH"/>
</dbReference>
<dbReference type="SMART" id="SM00642">
    <property type="entry name" value="Aamy"/>
    <property type="match status" value="1"/>
</dbReference>
<dbReference type="Proteomes" id="UP000054495">
    <property type="component" value="Unassembled WGS sequence"/>
</dbReference>
<evidence type="ECO:0000259" key="2">
    <source>
        <dbReference type="SMART" id="SM00642"/>
    </source>
</evidence>
<dbReference type="AlphaFoldDB" id="A0A0D6M7N6"/>
<dbReference type="PANTHER" id="PTHR10357">
    <property type="entry name" value="ALPHA-AMYLASE FAMILY MEMBER"/>
    <property type="match status" value="1"/>
</dbReference>
<proteinExistence type="predicted"/>
<evidence type="ECO:0000313" key="4">
    <source>
        <dbReference type="Proteomes" id="UP000054495"/>
    </source>
</evidence>
<protein>
    <submittedName>
        <fullName evidence="3">Alpha amylase, catalytic domain protein</fullName>
    </submittedName>
</protein>
<keyword evidence="1" id="KW-1133">Transmembrane helix</keyword>
<sequence>MAAKQALMAEEGKSSQAAFQKETEKVNFELEPKTIGLTKEQLEKYRNDPFWKPVRTVLFALFWVAWAAMFAGAILIVVLSPKCAEKQKPEWWQTKVSYQLLTPTFHDTDNDGVGDFKGVTEKIDLLKKIGVTTVYPSPVIEIQKDDYFNPYDVVDHLQVDKRFGTEADFKELIDAAHNRDMYVVMDLPVSSVSINHPWFRNGETEVFVTAKEGSAAFAQPNYHKFADINGTKYLGYPTAANPVLNWSNAKVKGTIEEAIKKYLLLGLDGFHIDHVSQLAVDDTGKPNHDAAIAALKELTTLIKNFVESHEDLKEKKIVLFSSLRDIEDLHAKARETGELHYVIDNSFATLSMGKCPEGVAICVHDTLSAAYSRHQDDSYTPYWQFSNADSSRLASRFDPDTANLFTFMQPAGTYCFQLTLPGALSLYYGQELGLKDVGTPPSPRGVMQWTPSGNNHHGFLASGDANIGKLFFAESNDSKEEDNFESQYAQENSPLKVYQKLAKMRQRDEALILGSTVRHGLEGDTLVYSRYVKGENGTAVGTAFVVALNFGANPSPVDFTHFAGQELLPTNKDLAKAEVAAVTAGVEEYRARQKMDLTQQKITLPGKQAVLIRL</sequence>
<evidence type="ECO:0000256" key="1">
    <source>
        <dbReference type="SAM" id="Phobius"/>
    </source>
</evidence>
<keyword evidence="1" id="KW-0472">Membrane</keyword>
<dbReference type="Pfam" id="PF16028">
    <property type="entry name" value="SLC3A2_N"/>
    <property type="match status" value="1"/>
</dbReference>
<accession>A0A0D6M7N6</accession>
<feature type="transmembrane region" description="Helical" evidence="1">
    <location>
        <begin position="56"/>
        <end position="79"/>
    </location>
</feature>
<dbReference type="EMBL" id="KE124784">
    <property type="protein sequence ID" value="EPB80135.1"/>
    <property type="molecule type" value="Genomic_DNA"/>
</dbReference>
<dbReference type="GO" id="GO:0005975">
    <property type="term" value="P:carbohydrate metabolic process"/>
    <property type="evidence" value="ECO:0007669"/>
    <property type="project" value="InterPro"/>
</dbReference>
<dbReference type="InterPro" id="IPR006047">
    <property type="entry name" value="GH13_cat_dom"/>
</dbReference>
<keyword evidence="1" id="KW-0812">Transmembrane</keyword>
<evidence type="ECO:0000313" key="3">
    <source>
        <dbReference type="EMBL" id="EPB80135.1"/>
    </source>
</evidence>
<name>A0A0D6M7N6_9BILA</name>
<feature type="domain" description="Glycosyl hydrolase family 13 catalytic" evidence="2">
    <location>
        <begin position="99"/>
        <end position="505"/>
    </location>
</feature>
<dbReference type="PANTHER" id="PTHR10357:SF179">
    <property type="entry name" value="NEUTRAL AND BASIC AMINO ACID TRANSPORT PROTEIN RBAT"/>
    <property type="match status" value="1"/>
</dbReference>
<dbReference type="Pfam" id="PF00128">
    <property type="entry name" value="Alpha-amylase"/>
    <property type="match status" value="1"/>
</dbReference>
<reference evidence="3 4" key="1">
    <citation type="submission" date="2013-05" db="EMBL/GenBank/DDBJ databases">
        <title>Draft genome of the parasitic nematode Anyclostoma ceylanicum.</title>
        <authorList>
            <person name="Mitreva M."/>
        </authorList>
    </citation>
    <scope>NUCLEOTIDE SEQUENCE [LARGE SCALE GENOMIC DNA]</scope>
</reference>
<keyword evidence="4" id="KW-1185">Reference proteome</keyword>
<gene>
    <name evidence="3" type="ORF">ANCCEY_00823</name>
</gene>
<dbReference type="Gene3D" id="3.20.20.80">
    <property type="entry name" value="Glycosidases"/>
    <property type="match status" value="2"/>
</dbReference>
<dbReference type="InterPro" id="IPR031984">
    <property type="entry name" value="SLC3A2_N"/>
</dbReference>
<organism evidence="3 4">
    <name type="scientific">Ancylostoma ceylanicum</name>
    <dbReference type="NCBI Taxonomy" id="53326"/>
    <lineage>
        <taxon>Eukaryota</taxon>
        <taxon>Metazoa</taxon>
        <taxon>Ecdysozoa</taxon>
        <taxon>Nematoda</taxon>
        <taxon>Chromadorea</taxon>
        <taxon>Rhabditida</taxon>
        <taxon>Rhabditina</taxon>
        <taxon>Rhabditomorpha</taxon>
        <taxon>Strongyloidea</taxon>
        <taxon>Ancylostomatidae</taxon>
        <taxon>Ancylostomatinae</taxon>
        <taxon>Ancylostoma</taxon>
    </lineage>
</organism>
<dbReference type="SUPFAM" id="SSF51445">
    <property type="entry name" value="(Trans)glycosidases"/>
    <property type="match status" value="1"/>
</dbReference>